<dbReference type="FunFam" id="2.60.40.10:FF:000333">
    <property type="entry name" value="Down syndrome cell adhesion molecule"/>
    <property type="match status" value="1"/>
</dbReference>
<sequence length="1251" mass="138184">MRTRTVCGVSQGDPPLTITWLKDGGNLPPHLGANYTTLDAYSSLLSIPSLTSSHSGDYTCVASNPAAVLRYTAKLQVKVPPKWTVEPNNIANVERNRNILLNCQADGVPTPTITWKKAIGGKSGEYEDIRERLYTKIYSNGSLLLQNVKEDREGIYMCQASNGIGNPIGRMVQLKVNSPPHFTSPSRQVTVKKGDTATLTCHVNGDKPITISWTRNGNAELTPQTNYRISVKQELTQDGIIAELNVIGTESSDSGIYFCQASNLYGKEQQMIQLQVQEPPQNPSGLEVVSTTSRTIQLQWKKPLVNAGERIKYLVQYKEEQASNWQLIEAGETPSLTINDLKPATKYSVRILAEGSAGRSSPSTPLTVRTAPQRPGGPPLHINVKPVSSTEILLTWSPPVTELRYGEILGYNIGYRESSSSSSSYIFTNVYGDGEEGGELLLTGLSKYTRYSIVIQSFNQVGPGPLSEPILTQTLEDVPSMPPEDIRCTALSPQSLQISWQPPPASHCNGILQGYKVHVEPLHDELRQESDDFEPKKTTGLTLIIPGLRKYTNYSIQVLAFTRVGDGMMTRPTYCRTEEDVPGAPADIKVVVKSSQSLLVSWLPPKDANGVIMKYNLYMRTLDSSDSNHGKHYLPVQHTSYEAKNLRQLVEYQFRVTASTRVGEGQSSRMVVQVPSTRIPARISSFGGPVYFPWQTSATLPCIAVGQPEPRREWYRGDEPLRPGVDSNYKILADGEILLSNLRKSDSANYTCLVENSQGSDRITHSLIVQVPPSAPVLYVTSATSSSILLHWKAGTSGGATISGYILNYRKVQSNSEEMLLPRRISSYELKNLSCGSTYHLFLIAQNKIGRSAPSPTLSVRTQGEAPGVPQGTTLIQPNSTSVLLRLHVWPDNGCPLLYFVIQYRTSTDNAWMLVSNSLKPQKKFTIPGLNPATVYQLKIEAHNIAGSSMAEFTFITLTKDGDPPPPELVTRNHSSQSFIVDLKIMIPLLLAIAAMFAILTATIFCWRNKQVRPLKEQLENQQNAEAQRERYYATIHKVAMQSNDKIPETSEDISPYATFQLSESNAPTNALLHSFMYHEQALTEGCASPPPSSIKMNSGRKRSRTRKREAVSEDSDSDLDQLTSSRTESSNQLDASRMKSIYLYHGPHSSTSSDISAMSEVKSLPRRGCNRNNSRWLVSGKATLRSLLPLQPMAETSFSGLPLEPPTPDRPEHSEAECDIDTMKKIKYASKSGWPRSIGHSNHTDYSIAV</sequence>
<keyword evidence="2 11" id="KW-0812">Transmembrane</keyword>
<dbReference type="AlphaFoldDB" id="A0AAW2ICZ6"/>
<dbReference type="CDD" id="cd00096">
    <property type="entry name" value="Ig"/>
    <property type="match status" value="1"/>
</dbReference>
<dbReference type="InterPro" id="IPR013098">
    <property type="entry name" value="Ig_I-set"/>
</dbReference>
<feature type="domain" description="Fibronectin type-III" evidence="13">
    <location>
        <begin position="378"/>
        <end position="477"/>
    </location>
</feature>
<feature type="compositionally biased region" description="Polar residues" evidence="10">
    <location>
        <begin position="358"/>
        <end position="367"/>
    </location>
</feature>
<evidence type="ECO:0000256" key="1">
    <source>
        <dbReference type="ARBA" id="ARBA00004167"/>
    </source>
</evidence>
<dbReference type="GO" id="GO:0045202">
    <property type="term" value="C:synapse"/>
    <property type="evidence" value="ECO:0007669"/>
    <property type="project" value="TreeGrafter"/>
</dbReference>
<dbReference type="InterPro" id="IPR050964">
    <property type="entry name" value="Striated_Muscle_Regulatory"/>
</dbReference>
<dbReference type="FunFam" id="2.60.40.10:FF:000678">
    <property type="entry name" value="Down syndrome cell adhesion molecule-like protein Dscam2"/>
    <property type="match status" value="1"/>
</dbReference>
<dbReference type="InterPro" id="IPR003961">
    <property type="entry name" value="FN3_dom"/>
</dbReference>
<reference evidence="14" key="1">
    <citation type="journal article" date="2024" name="Gigascience">
        <title>Chromosome-level genome of the poultry shaft louse Menopon gallinae provides insight into the host-switching and adaptive evolution of parasitic lice.</title>
        <authorList>
            <person name="Xu Y."/>
            <person name="Ma L."/>
            <person name="Liu S."/>
            <person name="Liang Y."/>
            <person name="Liu Q."/>
            <person name="He Z."/>
            <person name="Tian L."/>
            <person name="Duan Y."/>
            <person name="Cai W."/>
            <person name="Li H."/>
            <person name="Song F."/>
        </authorList>
    </citation>
    <scope>NUCLEOTIDE SEQUENCE</scope>
    <source>
        <strain evidence="14">Cailab_2023a</strain>
    </source>
</reference>
<keyword evidence="4" id="KW-0677">Repeat</keyword>
<dbReference type="Pfam" id="PF25059">
    <property type="entry name" value="FN3_DSCAM-DSCAML_C"/>
    <property type="match status" value="1"/>
</dbReference>
<feature type="domain" description="Fibronectin type-III" evidence="13">
    <location>
        <begin position="584"/>
        <end position="680"/>
    </location>
</feature>
<dbReference type="InterPro" id="IPR003599">
    <property type="entry name" value="Ig_sub"/>
</dbReference>
<dbReference type="FunFam" id="2.60.40.10:FF:000022">
    <property type="entry name" value="Cardiac titin"/>
    <property type="match status" value="1"/>
</dbReference>
<accession>A0AAW2ICZ6</accession>
<feature type="domain" description="Ig-like" evidence="12">
    <location>
        <begin position="675"/>
        <end position="764"/>
    </location>
</feature>
<dbReference type="SMART" id="SM00060">
    <property type="entry name" value="FN3"/>
    <property type="match status" value="6"/>
</dbReference>
<feature type="domain" description="Fibronectin type-III" evidence="13">
    <location>
        <begin position="772"/>
        <end position="865"/>
    </location>
</feature>
<feature type="domain" description="Ig-like" evidence="12">
    <location>
        <begin position="81"/>
        <end position="177"/>
    </location>
</feature>
<evidence type="ECO:0000256" key="8">
    <source>
        <dbReference type="ARBA" id="ARBA00023157"/>
    </source>
</evidence>
<feature type="compositionally biased region" description="Basic residues" evidence="10">
    <location>
        <begin position="1099"/>
        <end position="1108"/>
    </location>
</feature>
<dbReference type="FunFam" id="2.60.40.10:FF:000104">
    <property type="entry name" value="Down syndrome cell adhesion molecule b"/>
    <property type="match status" value="1"/>
</dbReference>
<feature type="transmembrane region" description="Helical" evidence="11">
    <location>
        <begin position="985"/>
        <end position="1007"/>
    </location>
</feature>
<dbReference type="SMART" id="SM00408">
    <property type="entry name" value="IGc2"/>
    <property type="match status" value="4"/>
</dbReference>
<evidence type="ECO:0000256" key="2">
    <source>
        <dbReference type="ARBA" id="ARBA00022692"/>
    </source>
</evidence>
<keyword evidence="7 11" id="KW-0472">Membrane</keyword>
<dbReference type="EMBL" id="JARGDH010000001">
    <property type="protein sequence ID" value="KAL0280104.1"/>
    <property type="molecule type" value="Genomic_DNA"/>
</dbReference>
<dbReference type="InterPro" id="IPR013783">
    <property type="entry name" value="Ig-like_fold"/>
</dbReference>
<dbReference type="InterPro" id="IPR003598">
    <property type="entry name" value="Ig_sub2"/>
</dbReference>
<protein>
    <recommendedName>
        <fullName evidence="15">Down syndrome cell adhesion molecule-like protein Dscam2</fullName>
    </recommendedName>
</protein>
<dbReference type="FunFam" id="2.60.40.10:FF:000093">
    <property type="entry name" value="Down syndrome cell adhesion molecule, isoform B"/>
    <property type="match status" value="1"/>
</dbReference>
<evidence type="ECO:0000256" key="5">
    <source>
        <dbReference type="ARBA" id="ARBA00022889"/>
    </source>
</evidence>
<dbReference type="GO" id="GO:0007156">
    <property type="term" value="P:homophilic cell adhesion via plasma membrane adhesion molecules"/>
    <property type="evidence" value="ECO:0007669"/>
    <property type="project" value="TreeGrafter"/>
</dbReference>
<dbReference type="InterPro" id="IPR056754">
    <property type="entry name" value="DSCAM/DSCAML_C"/>
</dbReference>
<gene>
    <name evidence="14" type="ORF">PYX00_001493</name>
</gene>
<organism evidence="14">
    <name type="scientific">Menopon gallinae</name>
    <name type="common">poultry shaft louse</name>
    <dbReference type="NCBI Taxonomy" id="328185"/>
    <lineage>
        <taxon>Eukaryota</taxon>
        <taxon>Metazoa</taxon>
        <taxon>Ecdysozoa</taxon>
        <taxon>Arthropoda</taxon>
        <taxon>Hexapoda</taxon>
        <taxon>Insecta</taxon>
        <taxon>Pterygota</taxon>
        <taxon>Neoptera</taxon>
        <taxon>Paraneoptera</taxon>
        <taxon>Psocodea</taxon>
        <taxon>Troctomorpha</taxon>
        <taxon>Phthiraptera</taxon>
        <taxon>Amblycera</taxon>
        <taxon>Menoponidae</taxon>
        <taxon>Menopon</taxon>
    </lineage>
</organism>
<dbReference type="GO" id="GO:0030154">
    <property type="term" value="P:cell differentiation"/>
    <property type="evidence" value="ECO:0007669"/>
    <property type="project" value="UniProtKB-ARBA"/>
</dbReference>
<name>A0AAW2ICZ6_9NEOP</name>
<dbReference type="GO" id="GO:0009653">
    <property type="term" value="P:anatomical structure morphogenesis"/>
    <property type="evidence" value="ECO:0007669"/>
    <property type="project" value="UniProtKB-ARBA"/>
</dbReference>
<evidence type="ECO:0000256" key="9">
    <source>
        <dbReference type="ARBA" id="ARBA00023319"/>
    </source>
</evidence>
<feature type="domain" description="Ig-like" evidence="12">
    <location>
        <begin position="1"/>
        <end position="76"/>
    </location>
</feature>
<dbReference type="Pfam" id="PF13927">
    <property type="entry name" value="Ig_3"/>
    <property type="match status" value="2"/>
</dbReference>
<dbReference type="SMART" id="SM00409">
    <property type="entry name" value="IG"/>
    <property type="match status" value="4"/>
</dbReference>
<comment type="subcellular location">
    <subcellularLocation>
        <location evidence="1">Membrane</location>
        <topology evidence="1">Single-pass membrane protein</topology>
    </subcellularLocation>
</comment>
<feature type="domain" description="Ig-like" evidence="12">
    <location>
        <begin position="180"/>
        <end position="277"/>
    </location>
</feature>
<dbReference type="Pfam" id="PF07679">
    <property type="entry name" value="I-set"/>
    <property type="match status" value="2"/>
</dbReference>
<keyword evidence="6 11" id="KW-1133">Transmembrane helix</keyword>
<evidence type="ECO:0008006" key="15">
    <source>
        <dbReference type="Google" id="ProtNLM"/>
    </source>
</evidence>
<dbReference type="Pfam" id="PF00041">
    <property type="entry name" value="fn3"/>
    <property type="match status" value="5"/>
</dbReference>
<keyword evidence="3" id="KW-0732">Signal</keyword>
<feature type="domain" description="Fibronectin type-III" evidence="13">
    <location>
        <begin position="482"/>
        <end position="580"/>
    </location>
</feature>
<evidence type="ECO:0000256" key="11">
    <source>
        <dbReference type="SAM" id="Phobius"/>
    </source>
</evidence>
<keyword evidence="5" id="KW-0130">Cell adhesion</keyword>
<dbReference type="SUPFAM" id="SSF48726">
    <property type="entry name" value="Immunoglobulin"/>
    <property type="match status" value="4"/>
</dbReference>
<proteinExistence type="predicted"/>
<evidence type="ECO:0000313" key="14">
    <source>
        <dbReference type="EMBL" id="KAL0280104.1"/>
    </source>
</evidence>
<dbReference type="InterPro" id="IPR007110">
    <property type="entry name" value="Ig-like_dom"/>
</dbReference>
<keyword evidence="8" id="KW-1015">Disulfide bond</keyword>
<dbReference type="SUPFAM" id="SSF49265">
    <property type="entry name" value="Fibronectin type III"/>
    <property type="match status" value="4"/>
</dbReference>
<feature type="region of interest" description="Disordered" evidence="10">
    <location>
        <begin position="1084"/>
        <end position="1134"/>
    </location>
</feature>
<dbReference type="Gene3D" id="2.60.40.10">
    <property type="entry name" value="Immunoglobulins"/>
    <property type="match status" value="10"/>
</dbReference>
<dbReference type="CDD" id="cd00063">
    <property type="entry name" value="FN3"/>
    <property type="match status" value="6"/>
</dbReference>
<dbReference type="PROSITE" id="PS50835">
    <property type="entry name" value="IG_LIKE"/>
    <property type="match status" value="4"/>
</dbReference>
<feature type="domain" description="Fibronectin type-III" evidence="13">
    <location>
        <begin position="869"/>
        <end position="962"/>
    </location>
</feature>
<evidence type="ECO:0000256" key="3">
    <source>
        <dbReference type="ARBA" id="ARBA00022729"/>
    </source>
</evidence>
<dbReference type="GO" id="GO:0007416">
    <property type="term" value="P:synapse assembly"/>
    <property type="evidence" value="ECO:0007669"/>
    <property type="project" value="TreeGrafter"/>
</dbReference>
<dbReference type="PROSITE" id="PS50853">
    <property type="entry name" value="FN3"/>
    <property type="match status" value="6"/>
</dbReference>
<dbReference type="InterPro" id="IPR036179">
    <property type="entry name" value="Ig-like_dom_sf"/>
</dbReference>
<evidence type="ECO:0000256" key="7">
    <source>
        <dbReference type="ARBA" id="ARBA00023136"/>
    </source>
</evidence>
<dbReference type="PANTHER" id="PTHR13817:SF166">
    <property type="entry name" value="NEURONAL IGCAM-RELATED"/>
    <property type="match status" value="1"/>
</dbReference>
<dbReference type="PANTHER" id="PTHR13817">
    <property type="entry name" value="TITIN"/>
    <property type="match status" value="1"/>
</dbReference>
<feature type="region of interest" description="Disordered" evidence="10">
    <location>
        <begin position="356"/>
        <end position="378"/>
    </location>
</feature>
<evidence type="ECO:0000259" key="12">
    <source>
        <dbReference type="PROSITE" id="PS50835"/>
    </source>
</evidence>
<evidence type="ECO:0000256" key="10">
    <source>
        <dbReference type="SAM" id="MobiDB-lite"/>
    </source>
</evidence>
<feature type="domain" description="Fibronectin type-III" evidence="13">
    <location>
        <begin position="279"/>
        <end position="373"/>
    </location>
</feature>
<comment type="caution">
    <text evidence="14">The sequence shown here is derived from an EMBL/GenBank/DDBJ whole genome shotgun (WGS) entry which is preliminary data.</text>
</comment>
<dbReference type="GO" id="GO:0016020">
    <property type="term" value="C:membrane"/>
    <property type="evidence" value="ECO:0007669"/>
    <property type="project" value="UniProtKB-SubCell"/>
</dbReference>
<evidence type="ECO:0000256" key="6">
    <source>
        <dbReference type="ARBA" id="ARBA00022989"/>
    </source>
</evidence>
<keyword evidence="9" id="KW-0393">Immunoglobulin domain</keyword>
<evidence type="ECO:0000259" key="13">
    <source>
        <dbReference type="PROSITE" id="PS50853"/>
    </source>
</evidence>
<dbReference type="FunFam" id="2.60.40.10:FF:000028">
    <property type="entry name" value="Neuronal cell adhesion molecule"/>
    <property type="match status" value="1"/>
</dbReference>
<evidence type="ECO:0000256" key="4">
    <source>
        <dbReference type="ARBA" id="ARBA00022737"/>
    </source>
</evidence>
<dbReference type="InterPro" id="IPR036116">
    <property type="entry name" value="FN3_sf"/>
</dbReference>